<protein>
    <submittedName>
        <fullName evidence="1">Uncharacterized protein</fullName>
    </submittedName>
</protein>
<proteinExistence type="predicted"/>
<sequence length="141" mass="15706">MGEIWARGANMMQGYFNNPHATKLTIDKQGWVHTGDLGYFDDEGQLFVVDRIKELIKYKGFQVAPAELEALLLSHSEILDAAVIPFPDAEAGEVPVAFVVRSPNSLLNEEDVKKFMAEQIMQLNMLQFGLEAPCTPGFSVF</sequence>
<accession>A0ACB9C1Y7</accession>
<evidence type="ECO:0000313" key="2">
    <source>
        <dbReference type="Proteomes" id="UP001055879"/>
    </source>
</evidence>
<gene>
    <name evidence="1" type="ORF">L6452_16891</name>
</gene>
<organism evidence="1 2">
    <name type="scientific">Arctium lappa</name>
    <name type="common">Greater burdock</name>
    <name type="synonym">Lappa major</name>
    <dbReference type="NCBI Taxonomy" id="4217"/>
    <lineage>
        <taxon>Eukaryota</taxon>
        <taxon>Viridiplantae</taxon>
        <taxon>Streptophyta</taxon>
        <taxon>Embryophyta</taxon>
        <taxon>Tracheophyta</taxon>
        <taxon>Spermatophyta</taxon>
        <taxon>Magnoliopsida</taxon>
        <taxon>eudicotyledons</taxon>
        <taxon>Gunneridae</taxon>
        <taxon>Pentapetalae</taxon>
        <taxon>asterids</taxon>
        <taxon>campanulids</taxon>
        <taxon>Asterales</taxon>
        <taxon>Asteraceae</taxon>
        <taxon>Carduoideae</taxon>
        <taxon>Cardueae</taxon>
        <taxon>Arctiinae</taxon>
        <taxon>Arctium</taxon>
    </lineage>
</organism>
<evidence type="ECO:0000313" key="1">
    <source>
        <dbReference type="EMBL" id="KAI3728258.1"/>
    </source>
</evidence>
<reference evidence="2" key="1">
    <citation type="journal article" date="2022" name="Mol. Ecol. Resour.">
        <title>The genomes of chicory, endive, great burdock and yacon provide insights into Asteraceae palaeo-polyploidization history and plant inulin production.</title>
        <authorList>
            <person name="Fan W."/>
            <person name="Wang S."/>
            <person name="Wang H."/>
            <person name="Wang A."/>
            <person name="Jiang F."/>
            <person name="Liu H."/>
            <person name="Zhao H."/>
            <person name="Xu D."/>
            <person name="Zhang Y."/>
        </authorList>
    </citation>
    <scope>NUCLEOTIDE SEQUENCE [LARGE SCALE GENOMIC DNA]</scope>
    <source>
        <strain evidence="2">cv. Niubang</strain>
    </source>
</reference>
<name>A0ACB9C1Y7_ARCLA</name>
<dbReference type="Proteomes" id="UP001055879">
    <property type="component" value="Linkage Group LG05"/>
</dbReference>
<reference evidence="1 2" key="2">
    <citation type="journal article" date="2022" name="Mol. Ecol. Resour.">
        <title>The genomes of chicory, endive, great burdock and yacon provide insights into Asteraceae paleo-polyploidization history and plant inulin production.</title>
        <authorList>
            <person name="Fan W."/>
            <person name="Wang S."/>
            <person name="Wang H."/>
            <person name="Wang A."/>
            <person name="Jiang F."/>
            <person name="Liu H."/>
            <person name="Zhao H."/>
            <person name="Xu D."/>
            <person name="Zhang Y."/>
        </authorList>
    </citation>
    <scope>NUCLEOTIDE SEQUENCE [LARGE SCALE GENOMIC DNA]</scope>
    <source>
        <strain evidence="2">cv. Niubang</strain>
    </source>
</reference>
<comment type="caution">
    <text evidence="1">The sequence shown here is derived from an EMBL/GenBank/DDBJ whole genome shotgun (WGS) entry which is preliminary data.</text>
</comment>
<keyword evidence="2" id="KW-1185">Reference proteome</keyword>
<dbReference type="EMBL" id="CM042051">
    <property type="protein sequence ID" value="KAI3728258.1"/>
    <property type="molecule type" value="Genomic_DNA"/>
</dbReference>